<keyword evidence="2" id="KW-1133">Transmembrane helix</keyword>
<feature type="transmembrane region" description="Helical" evidence="2">
    <location>
        <begin position="30"/>
        <end position="52"/>
    </location>
</feature>
<feature type="transmembrane region" description="Helical" evidence="2">
    <location>
        <begin position="58"/>
        <end position="75"/>
    </location>
</feature>
<evidence type="ECO:0000313" key="4">
    <source>
        <dbReference type="Proteomes" id="UP001589693"/>
    </source>
</evidence>
<feature type="transmembrane region" description="Helical" evidence="2">
    <location>
        <begin position="87"/>
        <end position="109"/>
    </location>
</feature>
<reference evidence="3 4" key="1">
    <citation type="submission" date="2024-09" db="EMBL/GenBank/DDBJ databases">
        <authorList>
            <person name="Sun Q."/>
            <person name="Mori K."/>
        </authorList>
    </citation>
    <scope>NUCLEOTIDE SEQUENCE [LARGE SCALE GENOMIC DNA]</scope>
    <source>
        <strain evidence="3 4">TBRC 7907</strain>
    </source>
</reference>
<gene>
    <name evidence="3" type="ORF">ACFFQA_00225</name>
</gene>
<dbReference type="EMBL" id="JBHLZU010000001">
    <property type="protein sequence ID" value="MFB9902349.1"/>
    <property type="molecule type" value="Genomic_DNA"/>
</dbReference>
<proteinExistence type="predicted"/>
<keyword evidence="2" id="KW-0812">Transmembrane</keyword>
<evidence type="ECO:0008006" key="5">
    <source>
        <dbReference type="Google" id="ProtNLM"/>
    </source>
</evidence>
<evidence type="ECO:0000313" key="3">
    <source>
        <dbReference type="EMBL" id="MFB9902349.1"/>
    </source>
</evidence>
<name>A0ABV5ZN86_9PSEU</name>
<evidence type="ECO:0000256" key="1">
    <source>
        <dbReference type="SAM" id="MobiDB-lite"/>
    </source>
</evidence>
<dbReference type="Proteomes" id="UP001589693">
    <property type="component" value="Unassembled WGS sequence"/>
</dbReference>
<evidence type="ECO:0000256" key="2">
    <source>
        <dbReference type="SAM" id="Phobius"/>
    </source>
</evidence>
<dbReference type="RefSeq" id="WP_377849436.1">
    <property type="nucleotide sequence ID" value="NZ_JBHLZU010000001.1"/>
</dbReference>
<accession>A0ABV5ZN86</accession>
<feature type="transmembrane region" description="Helical" evidence="2">
    <location>
        <begin position="115"/>
        <end position="133"/>
    </location>
</feature>
<protein>
    <recommendedName>
        <fullName evidence="5">Integral membrane protein</fullName>
    </recommendedName>
</protein>
<keyword evidence="2" id="KW-0472">Membrane</keyword>
<keyword evidence="4" id="KW-1185">Reference proteome</keyword>
<comment type="caution">
    <text evidence="3">The sequence shown here is derived from an EMBL/GenBank/DDBJ whole genome shotgun (WGS) entry which is preliminary data.</text>
</comment>
<sequence>MTEPEESAGAARRRQRREQDPGRRPRNVDLAAVFWGVVGAAILLLLLLNLAIGADPAAPVNSAALFGGLTVLWCVSGLRKGWRGPRIYLAVVAVVLVYLAVAIMPAFLVPIPPLAIGYGVVGVLATVATVLMFQPDANAYVREMTRR</sequence>
<organism evidence="3 4">
    <name type="scientific">Allokutzneria oryzae</name>
    <dbReference type="NCBI Taxonomy" id="1378989"/>
    <lineage>
        <taxon>Bacteria</taxon>
        <taxon>Bacillati</taxon>
        <taxon>Actinomycetota</taxon>
        <taxon>Actinomycetes</taxon>
        <taxon>Pseudonocardiales</taxon>
        <taxon>Pseudonocardiaceae</taxon>
        <taxon>Allokutzneria</taxon>
    </lineage>
</organism>
<feature type="region of interest" description="Disordered" evidence="1">
    <location>
        <begin position="1"/>
        <end position="24"/>
    </location>
</feature>